<gene>
    <name evidence="7" type="ORF">BDW59DRAFT_92368</name>
</gene>
<evidence type="ECO:0000256" key="5">
    <source>
        <dbReference type="SAM" id="MobiDB-lite"/>
    </source>
</evidence>
<accession>A0ABR4I7T1</accession>
<evidence type="ECO:0000256" key="1">
    <source>
        <dbReference type="ARBA" id="ARBA00023015"/>
    </source>
</evidence>
<dbReference type="CDD" id="cd00067">
    <property type="entry name" value="GAL4"/>
    <property type="match status" value="1"/>
</dbReference>
<protein>
    <recommendedName>
        <fullName evidence="6">Zn(2)-C6 fungal-type domain-containing protein</fullName>
    </recommendedName>
</protein>
<dbReference type="Proteomes" id="UP001610335">
    <property type="component" value="Unassembled WGS sequence"/>
</dbReference>
<proteinExistence type="predicted"/>
<dbReference type="SUPFAM" id="SSF57701">
    <property type="entry name" value="Zn2/Cys6 DNA-binding domain"/>
    <property type="match status" value="1"/>
</dbReference>
<keyword evidence="8" id="KW-1185">Reference proteome</keyword>
<keyword evidence="3" id="KW-0804">Transcription</keyword>
<dbReference type="InterPro" id="IPR021858">
    <property type="entry name" value="Fun_TF"/>
</dbReference>
<dbReference type="PANTHER" id="PTHR38111">
    <property type="entry name" value="ZN(2)-C6 FUNGAL-TYPE DOMAIN-CONTAINING PROTEIN-RELATED"/>
    <property type="match status" value="1"/>
</dbReference>
<dbReference type="Pfam" id="PF00172">
    <property type="entry name" value="Zn_clus"/>
    <property type="match status" value="1"/>
</dbReference>
<dbReference type="PANTHER" id="PTHR38111:SF6">
    <property type="entry name" value="FINGER DOMAIN PROTEIN, PUTATIVE (AFU_ORTHOLOGUE AFUA_8G01940)-RELATED"/>
    <property type="match status" value="1"/>
</dbReference>
<keyword evidence="4" id="KW-0539">Nucleus</keyword>
<organism evidence="7 8">
    <name type="scientific">Aspergillus cavernicola</name>
    <dbReference type="NCBI Taxonomy" id="176166"/>
    <lineage>
        <taxon>Eukaryota</taxon>
        <taxon>Fungi</taxon>
        <taxon>Dikarya</taxon>
        <taxon>Ascomycota</taxon>
        <taxon>Pezizomycotina</taxon>
        <taxon>Eurotiomycetes</taxon>
        <taxon>Eurotiomycetidae</taxon>
        <taxon>Eurotiales</taxon>
        <taxon>Aspergillaceae</taxon>
        <taxon>Aspergillus</taxon>
        <taxon>Aspergillus subgen. Nidulantes</taxon>
    </lineage>
</organism>
<sequence>MVGVPRSKSCQTCLQRRVKCDLTHPECLQCSRRLTKCPGYEKRWKFYNQTVGPAKTESRTRSKPQNRVVEPEPAPFTSSRGHTIDECVEPNLVVRAFDLQGKEMFCSFLVACFPAQFASCGGRVDVNWIQYARQPILDAPQALTWAFRSLATLHLGRTYHDNEKITSSRHMYSRALNYLSDLISHPRYMRGAETLASAILLNIYEMQDGLSPLSWLAHARGLTTIIQLRGPEAHRTGFGTTLLKSCRSLLVCEAFIRGGRCFLDKPEWQKFLTEVVEAESRSAKGSQLGILVDRAFIEVSCCPRWVMETRTLINRPYNTPPSTPMPPSTLIQIMSQSRRKLSDLQQLLEIGLSRQSPPAHDTAWEAFIGPIAFNFLGTFAQSAMNGMRLAVALLDQLLELVRLHVDRGGYEDCALSLSENNPRSCIANPWAKLGSNTATWQLDFDPDYGLRRFYMTREVPGWMDRMMMSMGMLGVRPRDLL</sequence>
<comment type="caution">
    <text evidence="7">The sequence shown here is derived from an EMBL/GenBank/DDBJ whole genome shotgun (WGS) entry which is preliminary data.</text>
</comment>
<dbReference type="SMART" id="SM00066">
    <property type="entry name" value="GAL4"/>
    <property type="match status" value="1"/>
</dbReference>
<evidence type="ECO:0000256" key="3">
    <source>
        <dbReference type="ARBA" id="ARBA00023163"/>
    </source>
</evidence>
<feature type="domain" description="Zn(2)-C6 fungal-type" evidence="6">
    <location>
        <begin position="9"/>
        <end position="37"/>
    </location>
</feature>
<evidence type="ECO:0000313" key="7">
    <source>
        <dbReference type="EMBL" id="KAL2823806.1"/>
    </source>
</evidence>
<evidence type="ECO:0000313" key="8">
    <source>
        <dbReference type="Proteomes" id="UP001610335"/>
    </source>
</evidence>
<dbReference type="PROSITE" id="PS50048">
    <property type="entry name" value="ZN2_CY6_FUNGAL_2"/>
    <property type="match status" value="1"/>
</dbReference>
<dbReference type="InterPro" id="IPR053178">
    <property type="entry name" value="Osmoadaptation_assoc"/>
</dbReference>
<evidence type="ECO:0000256" key="4">
    <source>
        <dbReference type="ARBA" id="ARBA00023242"/>
    </source>
</evidence>
<dbReference type="Pfam" id="PF11951">
    <property type="entry name" value="Fungal_trans_2"/>
    <property type="match status" value="1"/>
</dbReference>
<dbReference type="InterPro" id="IPR001138">
    <property type="entry name" value="Zn2Cys6_DnaBD"/>
</dbReference>
<dbReference type="Gene3D" id="4.10.240.10">
    <property type="entry name" value="Zn(2)-C6 fungal-type DNA-binding domain"/>
    <property type="match status" value="1"/>
</dbReference>
<feature type="region of interest" description="Disordered" evidence="5">
    <location>
        <begin position="52"/>
        <end position="80"/>
    </location>
</feature>
<reference evidence="7 8" key="1">
    <citation type="submission" date="2024-07" db="EMBL/GenBank/DDBJ databases">
        <title>Section-level genome sequencing and comparative genomics of Aspergillus sections Usti and Cavernicolus.</title>
        <authorList>
            <consortium name="Lawrence Berkeley National Laboratory"/>
            <person name="Nybo J.L."/>
            <person name="Vesth T.C."/>
            <person name="Theobald S."/>
            <person name="Frisvad J.C."/>
            <person name="Larsen T.O."/>
            <person name="Kjaerboelling I."/>
            <person name="Rothschild-Mancinelli K."/>
            <person name="Lyhne E.K."/>
            <person name="Kogle M.E."/>
            <person name="Barry K."/>
            <person name="Clum A."/>
            <person name="Na H."/>
            <person name="Ledsgaard L."/>
            <person name="Lin J."/>
            <person name="Lipzen A."/>
            <person name="Kuo A."/>
            <person name="Riley R."/>
            <person name="Mondo S."/>
            <person name="LaButti K."/>
            <person name="Haridas S."/>
            <person name="Pangalinan J."/>
            <person name="Salamov A.A."/>
            <person name="Simmons B.A."/>
            <person name="Magnuson J.K."/>
            <person name="Chen J."/>
            <person name="Drula E."/>
            <person name="Henrissat B."/>
            <person name="Wiebenga A."/>
            <person name="Lubbers R.J."/>
            <person name="Gomes A.C."/>
            <person name="Makela M.R."/>
            <person name="Stajich J."/>
            <person name="Grigoriev I.V."/>
            <person name="Mortensen U.H."/>
            <person name="De vries R.P."/>
            <person name="Baker S.E."/>
            <person name="Andersen M.R."/>
        </authorList>
    </citation>
    <scope>NUCLEOTIDE SEQUENCE [LARGE SCALE GENOMIC DNA]</scope>
    <source>
        <strain evidence="7 8">CBS 600.67</strain>
    </source>
</reference>
<evidence type="ECO:0000256" key="2">
    <source>
        <dbReference type="ARBA" id="ARBA00023125"/>
    </source>
</evidence>
<keyword evidence="2" id="KW-0238">DNA-binding</keyword>
<dbReference type="EMBL" id="JBFXLS010000049">
    <property type="protein sequence ID" value="KAL2823806.1"/>
    <property type="molecule type" value="Genomic_DNA"/>
</dbReference>
<dbReference type="InterPro" id="IPR036864">
    <property type="entry name" value="Zn2-C6_fun-type_DNA-bd_sf"/>
</dbReference>
<keyword evidence="1" id="KW-0805">Transcription regulation</keyword>
<name>A0ABR4I7T1_9EURO</name>
<evidence type="ECO:0000259" key="6">
    <source>
        <dbReference type="PROSITE" id="PS50048"/>
    </source>
</evidence>